<keyword evidence="3" id="KW-1185">Reference proteome</keyword>
<dbReference type="EMBL" id="FNZA01000002">
    <property type="protein sequence ID" value="SEI88014.1"/>
    <property type="molecule type" value="Genomic_DNA"/>
</dbReference>
<gene>
    <name evidence="2" type="ORF">SAMN04488058_102121</name>
</gene>
<keyword evidence="1" id="KW-0812">Transmembrane</keyword>
<evidence type="ECO:0000313" key="2">
    <source>
        <dbReference type="EMBL" id="SEI88014.1"/>
    </source>
</evidence>
<organism evidence="2 3">
    <name type="scientific">Deinococcus reticulitermitis</name>
    <dbReference type="NCBI Taxonomy" id="856736"/>
    <lineage>
        <taxon>Bacteria</taxon>
        <taxon>Thermotogati</taxon>
        <taxon>Deinococcota</taxon>
        <taxon>Deinococci</taxon>
        <taxon>Deinococcales</taxon>
        <taxon>Deinococcaceae</taxon>
        <taxon>Deinococcus</taxon>
    </lineage>
</organism>
<protein>
    <submittedName>
        <fullName evidence="2">Uncharacterized protein</fullName>
    </submittedName>
</protein>
<proteinExistence type="predicted"/>
<feature type="transmembrane region" description="Helical" evidence="1">
    <location>
        <begin position="20"/>
        <end position="37"/>
    </location>
</feature>
<keyword evidence="1" id="KW-0472">Membrane</keyword>
<accession>A0A1H6UBJ8</accession>
<evidence type="ECO:0000256" key="1">
    <source>
        <dbReference type="SAM" id="Phobius"/>
    </source>
</evidence>
<evidence type="ECO:0000313" key="3">
    <source>
        <dbReference type="Proteomes" id="UP000199223"/>
    </source>
</evidence>
<dbReference type="AlphaFoldDB" id="A0A1H6UBJ8"/>
<reference evidence="3" key="1">
    <citation type="submission" date="2016-10" db="EMBL/GenBank/DDBJ databases">
        <authorList>
            <person name="Varghese N."/>
            <person name="Submissions S."/>
        </authorList>
    </citation>
    <scope>NUCLEOTIDE SEQUENCE [LARGE SCALE GENOMIC DNA]</scope>
    <source>
        <strain evidence="3">CGMCC 1.10218</strain>
    </source>
</reference>
<sequence length="54" mass="6049">MMWFGWLLGAGQGEPLPLPWTAPLMAGFFLIQGFTTLQRDRRLQRTLALSGGSR</sequence>
<dbReference type="RefSeq" id="WP_218142853.1">
    <property type="nucleotide sequence ID" value="NZ_FNZA01000002.1"/>
</dbReference>
<dbReference type="Proteomes" id="UP000199223">
    <property type="component" value="Unassembled WGS sequence"/>
</dbReference>
<keyword evidence="1" id="KW-1133">Transmembrane helix</keyword>
<name>A0A1H6UBJ8_9DEIO</name>